<dbReference type="Proteomes" id="UP000826462">
    <property type="component" value="Chromosome 2"/>
</dbReference>
<evidence type="ECO:0000313" key="1">
    <source>
        <dbReference type="EMBL" id="QYD73547.1"/>
    </source>
</evidence>
<accession>A0ABX8UX11</accession>
<keyword evidence="2" id="KW-1185">Reference proteome</keyword>
<reference evidence="1 2" key="1">
    <citation type="submission" date="2021-07" db="EMBL/GenBank/DDBJ databases">
        <title>Paraburkholderia edwinii protects Aspergillus sp. from phenazines by acting as a toxin sponge.</title>
        <authorList>
            <person name="Dahlstrom K.M."/>
            <person name="Newman D.K."/>
        </authorList>
    </citation>
    <scope>NUCLEOTIDE SEQUENCE [LARGE SCALE GENOMIC DNA]</scope>
    <source>
        <strain evidence="1 2">Pe01</strain>
    </source>
</reference>
<evidence type="ECO:0008006" key="3">
    <source>
        <dbReference type="Google" id="ProtNLM"/>
    </source>
</evidence>
<dbReference type="RefSeq" id="WP_219803396.1">
    <property type="nucleotide sequence ID" value="NZ_CP080096.1"/>
</dbReference>
<dbReference type="EMBL" id="CP080096">
    <property type="protein sequence ID" value="QYD73547.1"/>
    <property type="molecule type" value="Genomic_DNA"/>
</dbReference>
<evidence type="ECO:0000313" key="2">
    <source>
        <dbReference type="Proteomes" id="UP000826462"/>
    </source>
</evidence>
<organism evidence="1 2">
    <name type="scientific">Paraburkholderia edwinii</name>
    <dbReference type="NCBI Taxonomy" id="2861782"/>
    <lineage>
        <taxon>Bacteria</taxon>
        <taxon>Pseudomonadati</taxon>
        <taxon>Pseudomonadota</taxon>
        <taxon>Betaproteobacteria</taxon>
        <taxon>Burkholderiales</taxon>
        <taxon>Burkholderiaceae</taxon>
        <taxon>Paraburkholderia</taxon>
    </lineage>
</organism>
<protein>
    <recommendedName>
        <fullName evidence="3">EthD domain-containing protein</fullName>
    </recommendedName>
</protein>
<name>A0ABX8UX11_9BURK</name>
<proteinExistence type="predicted"/>
<gene>
    <name evidence="1" type="ORF">KZJ38_28435</name>
</gene>
<sequence>MPMLGKAVVLIWNDVTDEGRDAFYEWHNNEHIPERLAIPGFNRGRRLRGDDAHPEWLTIYEADDLPVLTGETYLERLNNPTPATRATVRHFRNTARSICTVSLSSGISTGGWICAARLDIAADAADGFARHLGDTLFPALTRHPSVLAAHLCDADTQASNIETNEAKERAFTVPTRIVLVEAATREAAEFAQQQFLHPAFRAFCANPPAADIYAMEITRLGAPQSP</sequence>